<dbReference type="GO" id="GO:0007156">
    <property type="term" value="P:homophilic cell adhesion via plasma membrane adhesion molecules"/>
    <property type="evidence" value="ECO:0007669"/>
    <property type="project" value="InterPro"/>
</dbReference>
<evidence type="ECO:0000256" key="1">
    <source>
        <dbReference type="ARBA" id="ARBA00022692"/>
    </source>
</evidence>
<dbReference type="InterPro" id="IPR002126">
    <property type="entry name" value="Cadherin-like_dom"/>
</dbReference>
<dbReference type="PRINTS" id="PR00205">
    <property type="entry name" value="CADHERIN"/>
</dbReference>
<evidence type="ECO:0000313" key="6">
    <source>
        <dbReference type="WBParaSite" id="nRc.2.0.1.t40242-RA"/>
    </source>
</evidence>
<dbReference type="PROSITE" id="PS50268">
    <property type="entry name" value="CADHERIN_2"/>
    <property type="match status" value="1"/>
</dbReference>
<dbReference type="InterPro" id="IPR015919">
    <property type="entry name" value="Cadherin-like_sf"/>
</dbReference>
<accession>A0A915KN20</accession>
<evidence type="ECO:0000259" key="4">
    <source>
        <dbReference type="PROSITE" id="PS50268"/>
    </source>
</evidence>
<dbReference type="GO" id="GO:0005886">
    <property type="term" value="C:plasma membrane"/>
    <property type="evidence" value="ECO:0007669"/>
    <property type="project" value="UniProtKB-SubCell"/>
</dbReference>
<reference evidence="6" key="1">
    <citation type="submission" date="2022-11" db="UniProtKB">
        <authorList>
            <consortium name="WormBaseParasite"/>
        </authorList>
    </citation>
    <scope>IDENTIFICATION</scope>
</reference>
<keyword evidence="3" id="KW-0106">Calcium</keyword>
<dbReference type="PANTHER" id="PTHR24026">
    <property type="entry name" value="FAT ATYPICAL CADHERIN-RELATED"/>
    <property type="match status" value="1"/>
</dbReference>
<keyword evidence="1" id="KW-0812">Transmembrane</keyword>
<sequence length="198" mass="22430">MYLIVNIRFVKSMGSIIRFTQLFYDFSIAENSPSGSMIGRLEPESSSFKKSLTTIKFYISEQSENVLPFILNPENGVLSLEKLIDREQKSEYTFSAMITDGRSASYAIVSVRVERNLEPEVIHYQLASTVPHILQAAKKNRVSLTFIHRKTARPCFAMGITISCIVDARVNQKKATGTDFHSFQMGKAFLTQFPDVDR</sequence>
<dbReference type="GO" id="GO:0005509">
    <property type="term" value="F:calcium ion binding"/>
    <property type="evidence" value="ECO:0007669"/>
    <property type="project" value="UniProtKB-UniRule"/>
</dbReference>
<dbReference type="Pfam" id="PF00028">
    <property type="entry name" value="Cadherin"/>
    <property type="match status" value="1"/>
</dbReference>
<dbReference type="Proteomes" id="UP000887565">
    <property type="component" value="Unplaced"/>
</dbReference>
<feature type="domain" description="Cadherin" evidence="4">
    <location>
        <begin position="20"/>
        <end position="121"/>
    </location>
</feature>
<evidence type="ECO:0000313" key="5">
    <source>
        <dbReference type="Proteomes" id="UP000887565"/>
    </source>
</evidence>
<organism evidence="5 6">
    <name type="scientific">Romanomermis culicivorax</name>
    <name type="common">Nematode worm</name>
    <dbReference type="NCBI Taxonomy" id="13658"/>
    <lineage>
        <taxon>Eukaryota</taxon>
        <taxon>Metazoa</taxon>
        <taxon>Ecdysozoa</taxon>
        <taxon>Nematoda</taxon>
        <taxon>Enoplea</taxon>
        <taxon>Dorylaimia</taxon>
        <taxon>Mermithida</taxon>
        <taxon>Mermithoidea</taxon>
        <taxon>Mermithidae</taxon>
        <taxon>Romanomermis</taxon>
    </lineage>
</organism>
<dbReference type="PANTHER" id="PTHR24026:SF126">
    <property type="entry name" value="PROTOCADHERIN FAT 4"/>
    <property type="match status" value="1"/>
</dbReference>
<dbReference type="WBParaSite" id="nRc.2.0.1.t40242-RA">
    <property type="protein sequence ID" value="nRc.2.0.1.t40242-RA"/>
    <property type="gene ID" value="nRc.2.0.1.g40242"/>
</dbReference>
<keyword evidence="2" id="KW-1133">Transmembrane helix</keyword>
<keyword evidence="5" id="KW-1185">Reference proteome</keyword>
<keyword evidence="2" id="KW-0472">Membrane</keyword>
<evidence type="ECO:0000256" key="3">
    <source>
        <dbReference type="PROSITE-ProRule" id="PRU00043"/>
    </source>
</evidence>
<dbReference type="Gene3D" id="2.60.40.60">
    <property type="entry name" value="Cadherins"/>
    <property type="match status" value="1"/>
</dbReference>
<protein>
    <submittedName>
        <fullName evidence="6">Cadherin domain-containing protein</fullName>
    </submittedName>
</protein>
<name>A0A915KN20_ROMCU</name>
<dbReference type="CDD" id="cd11304">
    <property type="entry name" value="Cadherin_repeat"/>
    <property type="match status" value="1"/>
</dbReference>
<dbReference type="AlphaFoldDB" id="A0A915KN20"/>
<evidence type="ECO:0000256" key="2">
    <source>
        <dbReference type="ARBA" id="ARBA00022989"/>
    </source>
</evidence>
<dbReference type="SUPFAM" id="SSF49313">
    <property type="entry name" value="Cadherin-like"/>
    <property type="match status" value="1"/>
</dbReference>
<proteinExistence type="predicted"/>